<evidence type="ECO:0000313" key="1">
    <source>
        <dbReference type="EMBL" id="SFV49862.1"/>
    </source>
</evidence>
<dbReference type="Pfam" id="PF03745">
    <property type="entry name" value="DUF309"/>
    <property type="match status" value="1"/>
</dbReference>
<dbReference type="EMBL" id="FPHB01000006">
    <property type="protein sequence ID" value="SFV49862.1"/>
    <property type="molecule type" value="Genomic_DNA"/>
</dbReference>
<name>A0A1W1B8J6_9ZZZZ</name>
<dbReference type="SUPFAM" id="SSF140663">
    <property type="entry name" value="TTHA0068-like"/>
    <property type="match status" value="1"/>
</dbReference>
<dbReference type="InterPro" id="IPR023203">
    <property type="entry name" value="TTHA0068_sf"/>
</dbReference>
<sequence length="105" mass="13063">MKHKIDQYLKLLKQEHFFEAHEVLEEFWFPRRFEKSDEVQLVRGLINAAVSFELIKRGRIEASKRVWRNYLKYRTLLYKVVSKEYNEYHRAIRTVDMIKRELERM</sequence>
<organism evidence="1">
    <name type="scientific">hydrothermal vent metagenome</name>
    <dbReference type="NCBI Taxonomy" id="652676"/>
    <lineage>
        <taxon>unclassified sequences</taxon>
        <taxon>metagenomes</taxon>
        <taxon>ecological metagenomes</taxon>
    </lineage>
</organism>
<protein>
    <recommendedName>
        <fullName evidence="2">DUF309 domain-containing protein</fullName>
    </recommendedName>
</protein>
<accession>A0A1W1B8J6</accession>
<reference evidence="1" key="1">
    <citation type="submission" date="2016-10" db="EMBL/GenBank/DDBJ databases">
        <authorList>
            <person name="de Groot N.N."/>
        </authorList>
    </citation>
    <scope>NUCLEOTIDE SEQUENCE</scope>
</reference>
<gene>
    <name evidence="1" type="ORF">MNB_SM-7-1465</name>
</gene>
<proteinExistence type="predicted"/>
<dbReference type="AlphaFoldDB" id="A0A1W1B8J6"/>
<dbReference type="Gene3D" id="1.10.3450.10">
    <property type="entry name" value="TTHA0068-like"/>
    <property type="match status" value="1"/>
</dbReference>
<evidence type="ECO:0008006" key="2">
    <source>
        <dbReference type="Google" id="ProtNLM"/>
    </source>
</evidence>
<dbReference type="InterPro" id="IPR005500">
    <property type="entry name" value="DUF309"/>
</dbReference>